<comment type="caution">
    <text evidence="6">The sequence shown here is derived from an EMBL/GenBank/DDBJ whole genome shotgun (WGS) entry which is preliminary data.</text>
</comment>
<evidence type="ECO:0000256" key="2">
    <source>
        <dbReference type="ARBA" id="ARBA00023125"/>
    </source>
</evidence>
<dbReference type="InterPro" id="IPR036271">
    <property type="entry name" value="Tet_transcr_reg_TetR-rel_C_sf"/>
</dbReference>
<evidence type="ECO:0000256" key="4">
    <source>
        <dbReference type="PROSITE-ProRule" id="PRU00335"/>
    </source>
</evidence>
<dbReference type="Proteomes" id="UP000218399">
    <property type="component" value="Unassembled WGS sequence"/>
</dbReference>
<evidence type="ECO:0000313" key="7">
    <source>
        <dbReference type="Proteomes" id="UP000218399"/>
    </source>
</evidence>
<evidence type="ECO:0000313" key="6">
    <source>
        <dbReference type="EMBL" id="PAU67322.1"/>
    </source>
</evidence>
<keyword evidence="2 4" id="KW-0238">DNA-binding</keyword>
<reference evidence="6 7" key="1">
    <citation type="journal article" date="2017" name="ISME J.">
        <title>Unveiling bifidobacterial biogeography across the mammalian branch of the tree of life.</title>
        <authorList>
            <person name="Milani C."/>
            <person name="Mangifesta M."/>
            <person name="Mancabelli L."/>
            <person name="Lugli G.A."/>
            <person name="James K."/>
            <person name="Duranti S."/>
            <person name="Turroni F."/>
            <person name="Ferrario C."/>
            <person name="Ossiprandi M.C."/>
            <person name="van Sinderen D."/>
            <person name="Ventura M."/>
        </authorList>
    </citation>
    <scope>NUCLEOTIDE SEQUENCE [LARGE SCALE GENOMIC DNA]</scope>
    <source>
        <strain evidence="7">Ham19E</strain>
    </source>
</reference>
<protein>
    <submittedName>
        <fullName evidence="6">TetR family transcriptional regulator</fullName>
    </submittedName>
</protein>
<evidence type="ECO:0000259" key="5">
    <source>
        <dbReference type="PROSITE" id="PS50977"/>
    </source>
</evidence>
<dbReference type="Gene3D" id="1.10.357.10">
    <property type="entry name" value="Tetracycline Repressor, domain 2"/>
    <property type="match status" value="1"/>
</dbReference>
<dbReference type="InterPro" id="IPR050109">
    <property type="entry name" value="HTH-type_TetR-like_transc_reg"/>
</dbReference>
<proteinExistence type="predicted"/>
<accession>A0A2A2EEF2</accession>
<dbReference type="EMBL" id="MVOH01000015">
    <property type="protein sequence ID" value="PAU67322.1"/>
    <property type="molecule type" value="Genomic_DNA"/>
</dbReference>
<dbReference type="InterPro" id="IPR001647">
    <property type="entry name" value="HTH_TetR"/>
</dbReference>
<feature type="DNA-binding region" description="H-T-H motif" evidence="4">
    <location>
        <begin position="29"/>
        <end position="48"/>
    </location>
</feature>
<dbReference type="PANTHER" id="PTHR30055">
    <property type="entry name" value="HTH-TYPE TRANSCRIPTIONAL REGULATOR RUTR"/>
    <property type="match status" value="1"/>
</dbReference>
<dbReference type="InterPro" id="IPR025996">
    <property type="entry name" value="MT1864/Rv1816-like_C"/>
</dbReference>
<dbReference type="GO" id="GO:0000976">
    <property type="term" value="F:transcription cis-regulatory region binding"/>
    <property type="evidence" value="ECO:0007669"/>
    <property type="project" value="TreeGrafter"/>
</dbReference>
<sequence length="222" mass="25351">MPRIPKYSREQIIDAAFAIVREQGADALSARALASRLGCSVRPIFDAFTNMEELHHAVWLSANEAYNDHIRAAMEDGGDKPYLASGLAYIDFARREPRLFAMLFMRPRTRHEMEQAEQDVCPVIELVAAQLGVSYERAYAFHMQLWVYVHGLATMIASRYLEWDGDFVGRSTSDVYRALKAQLEAERTATQRSVATKEGACHGCDTHRASDETVWRHDRRRR</sequence>
<evidence type="ECO:0000256" key="1">
    <source>
        <dbReference type="ARBA" id="ARBA00023015"/>
    </source>
</evidence>
<dbReference type="AlphaFoldDB" id="A0A2A2EEF2"/>
<dbReference type="Pfam" id="PF13305">
    <property type="entry name" value="TetR_C_33"/>
    <property type="match status" value="1"/>
</dbReference>
<keyword evidence="1" id="KW-0805">Transcription regulation</keyword>
<dbReference type="OrthoDB" id="3173376at2"/>
<dbReference type="SUPFAM" id="SSF48498">
    <property type="entry name" value="Tetracyclin repressor-like, C-terminal domain"/>
    <property type="match status" value="1"/>
</dbReference>
<evidence type="ECO:0000256" key="3">
    <source>
        <dbReference type="ARBA" id="ARBA00023163"/>
    </source>
</evidence>
<keyword evidence="3" id="KW-0804">Transcription</keyword>
<gene>
    <name evidence="6" type="ORF">B1526_1407</name>
</gene>
<organism evidence="6 7">
    <name type="scientific">Bifidobacterium criceti</name>
    <dbReference type="NCBI Taxonomy" id="1960969"/>
    <lineage>
        <taxon>Bacteria</taxon>
        <taxon>Bacillati</taxon>
        <taxon>Actinomycetota</taxon>
        <taxon>Actinomycetes</taxon>
        <taxon>Bifidobacteriales</taxon>
        <taxon>Bifidobacteriaceae</taxon>
        <taxon>Bifidobacterium</taxon>
    </lineage>
</organism>
<dbReference type="PROSITE" id="PS50977">
    <property type="entry name" value="HTH_TETR_2"/>
    <property type="match status" value="1"/>
</dbReference>
<dbReference type="SUPFAM" id="SSF46689">
    <property type="entry name" value="Homeodomain-like"/>
    <property type="match status" value="1"/>
</dbReference>
<dbReference type="Pfam" id="PF00440">
    <property type="entry name" value="TetR_N"/>
    <property type="match status" value="1"/>
</dbReference>
<dbReference type="GO" id="GO:0003700">
    <property type="term" value="F:DNA-binding transcription factor activity"/>
    <property type="evidence" value="ECO:0007669"/>
    <property type="project" value="TreeGrafter"/>
</dbReference>
<dbReference type="PANTHER" id="PTHR30055:SF239">
    <property type="entry name" value="TRANSCRIPTIONAL REGULATORY PROTEIN"/>
    <property type="match status" value="1"/>
</dbReference>
<keyword evidence="7" id="KW-1185">Reference proteome</keyword>
<feature type="domain" description="HTH tetR-type" evidence="5">
    <location>
        <begin position="6"/>
        <end position="66"/>
    </location>
</feature>
<name>A0A2A2EEF2_9BIFI</name>
<dbReference type="InterPro" id="IPR009057">
    <property type="entry name" value="Homeodomain-like_sf"/>
</dbReference>